<keyword evidence="6 8" id="KW-0472">Membrane</keyword>
<keyword evidence="4 8" id="KW-0812">Transmembrane</keyword>
<dbReference type="AlphaFoldDB" id="A0A9E8S912"/>
<feature type="domain" description="Glycosyltransferase 2-like" evidence="9">
    <location>
        <begin position="248"/>
        <end position="433"/>
    </location>
</feature>
<evidence type="ECO:0000256" key="1">
    <source>
        <dbReference type="ARBA" id="ARBA00004141"/>
    </source>
</evidence>
<dbReference type="GO" id="GO:0005886">
    <property type="term" value="C:plasma membrane"/>
    <property type="evidence" value="ECO:0007669"/>
    <property type="project" value="TreeGrafter"/>
</dbReference>
<keyword evidence="2 10" id="KW-0328">Glycosyltransferase</keyword>
<evidence type="ECO:0000256" key="8">
    <source>
        <dbReference type="SAM" id="Phobius"/>
    </source>
</evidence>
<name>A0A9E8S912_9MICO</name>
<accession>A0A9E8S912</accession>
<feature type="transmembrane region" description="Helical" evidence="8">
    <location>
        <begin position="418"/>
        <end position="439"/>
    </location>
</feature>
<evidence type="ECO:0000256" key="4">
    <source>
        <dbReference type="ARBA" id="ARBA00022692"/>
    </source>
</evidence>
<feature type="transmembrane region" description="Helical" evidence="8">
    <location>
        <begin position="550"/>
        <end position="569"/>
    </location>
</feature>
<dbReference type="InterPro" id="IPR001173">
    <property type="entry name" value="Glyco_trans_2-like"/>
</dbReference>
<protein>
    <submittedName>
        <fullName evidence="10">Glycosyltransferase</fullName>
        <ecNumber evidence="10">2.4.-.-</ecNumber>
    </submittedName>
</protein>
<feature type="transmembrane region" description="Helical" evidence="8">
    <location>
        <begin position="518"/>
        <end position="538"/>
    </location>
</feature>
<keyword evidence="5 8" id="KW-1133">Transmembrane helix</keyword>
<dbReference type="InterPro" id="IPR029044">
    <property type="entry name" value="Nucleotide-diphossugar_trans"/>
</dbReference>
<keyword evidence="3 10" id="KW-0808">Transferase</keyword>
<feature type="transmembrane region" description="Helical" evidence="8">
    <location>
        <begin position="451"/>
        <end position="471"/>
    </location>
</feature>
<dbReference type="EMBL" id="CP113089">
    <property type="protein sequence ID" value="WAB82190.1"/>
    <property type="molecule type" value="Genomic_DNA"/>
</dbReference>
<reference evidence="10" key="1">
    <citation type="submission" date="2022-11" db="EMBL/GenBank/DDBJ databases">
        <title>Description of Microcella daejonensis nov. sp, isolated from riverside soil.</title>
        <authorList>
            <person name="Molina K.M."/>
            <person name="Kim S.B."/>
        </authorList>
    </citation>
    <scope>NUCLEOTIDE SEQUENCE</scope>
    <source>
        <strain evidence="10">MMS21-STM12</strain>
    </source>
</reference>
<evidence type="ECO:0000256" key="7">
    <source>
        <dbReference type="SAM" id="MobiDB-lite"/>
    </source>
</evidence>
<evidence type="ECO:0000313" key="10">
    <source>
        <dbReference type="EMBL" id="WAB82190.1"/>
    </source>
</evidence>
<evidence type="ECO:0000256" key="3">
    <source>
        <dbReference type="ARBA" id="ARBA00022679"/>
    </source>
</evidence>
<feature type="transmembrane region" description="Helical" evidence="8">
    <location>
        <begin position="71"/>
        <end position="91"/>
    </location>
</feature>
<proteinExistence type="predicted"/>
<feature type="transmembrane region" description="Helical" evidence="8">
    <location>
        <begin position="98"/>
        <end position="123"/>
    </location>
</feature>
<evidence type="ECO:0000256" key="2">
    <source>
        <dbReference type="ARBA" id="ARBA00022676"/>
    </source>
</evidence>
<feature type="compositionally biased region" description="Basic and acidic residues" evidence="7">
    <location>
        <begin position="1"/>
        <end position="11"/>
    </location>
</feature>
<evidence type="ECO:0000259" key="9">
    <source>
        <dbReference type="Pfam" id="PF13632"/>
    </source>
</evidence>
<evidence type="ECO:0000256" key="5">
    <source>
        <dbReference type="ARBA" id="ARBA00022989"/>
    </source>
</evidence>
<dbReference type="Pfam" id="PF13632">
    <property type="entry name" value="Glyco_trans_2_3"/>
    <property type="match status" value="1"/>
</dbReference>
<dbReference type="KEGG" id="mdb:OVN18_04060"/>
<dbReference type="PANTHER" id="PTHR43867">
    <property type="entry name" value="CELLULOSE SYNTHASE CATALYTIC SUBUNIT A [UDP-FORMING]"/>
    <property type="match status" value="1"/>
</dbReference>
<evidence type="ECO:0000256" key="6">
    <source>
        <dbReference type="ARBA" id="ARBA00023136"/>
    </source>
</evidence>
<dbReference type="CDD" id="cd06421">
    <property type="entry name" value="CESA_CelA_like"/>
    <property type="match status" value="1"/>
</dbReference>
<dbReference type="SUPFAM" id="SSF53448">
    <property type="entry name" value="Nucleotide-diphospho-sugar transferases"/>
    <property type="match status" value="1"/>
</dbReference>
<sequence length="585" mass="64426">MTRTLDGDARTRSPQHAAPTIDAPRPPTPSAAPAGPIRGTGPISTRSSRRYTVDDQVAHAPENSSISSPSVLLFILLALLGALAYTAFLLNPANRGDWLPYILVIVAEVVLISHALVTLWTILSGGKDPRDFAFHQAQERLLADGLDGPDAITKTPQSAAMHLQGAPVSVDVFITVYGEPLETIERTARAAVAMHGEHLTWILDDGRSDEVRDLAGRIGARYVRRLSSNGAKAGNVNHALSMTSGEYFAIFDADFVPEPDFLLETVPFFVDEKVAFVQTPQSYGNDTTLIARGAAFMQSLFYRFVQPGRNSFNAAFCVGTNVIFRREAIVNVGGMYTDSQSEDVWTSLMLHERGWKSIYIPVTLAVGDAPETIEDYSKQQMRWATGGFEILLTRNPLNPKRRLTADQRIQYLVTATHYLIGIVPLLLLIVPALEIYFDLRPVDLSVTGGQWLLYYFGFYGLQILLAFATMGSFRWETLMLAAVSFPIYLRALVNVITGRRQTWHVTGGKRARRSPFNFMIPQTLFFVFLFLTSIVAGVKDYGNGALTLATGWNVTNTLIIGAFIAAAVVESTRIRRASTQKEVAS</sequence>
<dbReference type="RefSeq" id="WP_267782120.1">
    <property type="nucleotide sequence ID" value="NZ_CP113089.1"/>
</dbReference>
<organism evidence="10 11">
    <name type="scientific">Microcella daejeonensis</name>
    <dbReference type="NCBI Taxonomy" id="2994971"/>
    <lineage>
        <taxon>Bacteria</taxon>
        <taxon>Bacillati</taxon>
        <taxon>Actinomycetota</taxon>
        <taxon>Actinomycetes</taxon>
        <taxon>Micrococcales</taxon>
        <taxon>Microbacteriaceae</taxon>
        <taxon>Microcella</taxon>
    </lineage>
</organism>
<dbReference type="PANTHER" id="PTHR43867:SF2">
    <property type="entry name" value="CELLULOSE SYNTHASE CATALYTIC SUBUNIT A [UDP-FORMING]"/>
    <property type="match status" value="1"/>
</dbReference>
<keyword evidence="11" id="KW-1185">Reference proteome</keyword>
<comment type="subcellular location">
    <subcellularLocation>
        <location evidence="1">Membrane</location>
        <topology evidence="1">Multi-pass membrane protein</topology>
    </subcellularLocation>
</comment>
<evidence type="ECO:0000313" key="11">
    <source>
        <dbReference type="Proteomes" id="UP001164706"/>
    </source>
</evidence>
<dbReference type="Proteomes" id="UP001164706">
    <property type="component" value="Chromosome"/>
</dbReference>
<feature type="region of interest" description="Disordered" evidence="7">
    <location>
        <begin position="1"/>
        <end position="51"/>
    </location>
</feature>
<dbReference type="EC" id="2.4.-.-" evidence="10"/>
<gene>
    <name evidence="10" type="ORF">OVN18_04060</name>
</gene>
<dbReference type="InterPro" id="IPR050321">
    <property type="entry name" value="Glycosyltr_2/OpgH_subfam"/>
</dbReference>
<dbReference type="GO" id="GO:0016758">
    <property type="term" value="F:hexosyltransferase activity"/>
    <property type="evidence" value="ECO:0007669"/>
    <property type="project" value="TreeGrafter"/>
</dbReference>
<dbReference type="Gene3D" id="3.90.550.10">
    <property type="entry name" value="Spore Coat Polysaccharide Biosynthesis Protein SpsA, Chain A"/>
    <property type="match status" value="1"/>
</dbReference>